<sequence length="173" mass="16808">MTINKFRFRIVSAIVGLGAGLAVLGVCGGAGTASAVNCQATDGQQLQKVVVKSGCGAKAGKGSTATAHESGGRGTAVAVADNGGQATADNRQPGSIALAGAFNGGRAHSITVGPNALTLAQATEGQNALAIGGANSQARIGPNGADCYGMLAVAVEMNKAKGCVKLGPAEFVQ</sequence>
<dbReference type="EMBL" id="CP045810">
    <property type="protein sequence ID" value="QHN38108.1"/>
    <property type="molecule type" value="Genomic_DNA"/>
</dbReference>
<accession>A0A857M768</accession>
<evidence type="ECO:0000313" key="1">
    <source>
        <dbReference type="EMBL" id="QHN38108.1"/>
    </source>
</evidence>
<dbReference type="Pfam" id="PF20550">
    <property type="entry name" value="DUF6764"/>
    <property type="match status" value="1"/>
</dbReference>
<gene>
    <name evidence="1" type="ORF">GII30_01945</name>
</gene>
<proteinExistence type="predicted"/>
<name>A0A857M768_9ACTN</name>
<dbReference type="InterPro" id="IPR046652">
    <property type="entry name" value="DUF6764"/>
</dbReference>
<dbReference type="AlphaFoldDB" id="A0A857M768"/>
<protein>
    <submittedName>
        <fullName evidence="1">Uncharacterized protein</fullName>
    </submittedName>
</protein>
<reference evidence="1" key="1">
    <citation type="journal article" date="2021" name="Nat. Microbiol.">
        <title>Cocultivation of an ultrasmall environmental parasitic bacterium with lytic ability against bacteria associated with wastewater foams.</title>
        <authorList>
            <person name="Batinovic S."/>
            <person name="Rose J.J.A."/>
            <person name="Ratcliffe J."/>
            <person name="Seviour R.J."/>
            <person name="Petrovski S."/>
        </authorList>
    </citation>
    <scope>NUCLEOTIDE SEQUENCE</scope>
    <source>
        <strain evidence="1">CON44</strain>
    </source>
</reference>
<organism evidence="1">
    <name type="scientific">Gordonia amarae</name>
    <dbReference type="NCBI Taxonomy" id="36821"/>
    <lineage>
        <taxon>Bacteria</taxon>
        <taxon>Bacillati</taxon>
        <taxon>Actinomycetota</taxon>
        <taxon>Actinomycetes</taxon>
        <taxon>Mycobacteriales</taxon>
        <taxon>Gordoniaceae</taxon>
        <taxon>Gordonia</taxon>
    </lineage>
</organism>